<dbReference type="EMBL" id="CP036347">
    <property type="protein sequence ID" value="QDU04502.1"/>
    <property type="molecule type" value="Genomic_DNA"/>
</dbReference>
<protein>
    <submittedName>
        <fullName evidence="1">Uncharacterized protein</fullName>
    </submittedName>
</protein>
<evidence type="ECO:0000313" key="2">
    <source>
        <dbReference type="Proteomes" id="UP000320722"/>
    </source>
</evidence>
<reference evidence="1 2" key="1">
    <citation type="submission" date="2019-02" db="EMBL/GenBank/DDBJ databases">
        <title>Deep-cultivation of Planctomycetes and their phenomic and genomic characterization uncovers novel biology.</title>
        <authorList>
            <person name="Wiegand S."/>
            <person name="Jogler M."/>
            <person name="Boedeker C."/>
            <person name="Pinto D."/>
            <person name="Vollmers J."/>
            <person name="Rivas-Marin E."/>
            <person name="Kohn T."/>
            <person name="Peeters S.H."/>
            <person name="Heuer A."/>
            <person name="Rast P."/>
            <person name="Oberbeckmann S."/>
            <person name="Bunk B."/>
            <person name="Jeske O."/>
            <person name="Meyerdierks A."/>
            <person name="Storesund J.E."/>
            <person name="Kallscheuer N."/>
            <person name="Luecker S."/>
            <person name="Lage O.M."/>
            <person name="Pohl T."/>
            <person name="Merkel B.J."/>
            <person name="Hornburger P."/>
            <person name="Mueller R.-W."/>
            <person name="Bruemmer F."/>
            <person name="Labrenz M."/>
            <person name="Spormann A.M."/>
            <person name="Op den Camp H."/>
            <person name="Overmann J."/>
            <person name="Amann R."/>
            <person name="Jetten M.S.M."/>
            <person name="Mascher T."/>
            <person name="Medema M.H."/>
            <person name="Devos D.P."/>
            <person name="Kaster A.-K."/>
            <person name="Ovreas L."/>
            <person name="Rohde M."/>
            <person name="Galperin M.Y."/>
            <person name="Jogler C."/>
        </authorList>
    </citation>
    <scope>NUCLEOTIDE SEQUENCE [LARGE SCALE GENOMIC DNA]</scope>
    <source>
        <strain evidence="1 2">V6</strain>
    </source>
</reference>
<dbReference type="RefSeq" id="WP_145042268.1">
    <property type="nucleotide sequence ID" value="NZ_CP036347.1"/>
</dbReference>
<sequence>MKPRIYADFNKLDKDRNAILVCYGTNKDLDEQKLKLVKGLEVILYMPDGADEEGNADGLEVDAVIEYDSINNFWIGVFEWEELDYRSIRNKK</sequence>
<gene>
    <name evidence="1" type="ORF">V6x_42300</name>
</gene>
<organism evidence="1 2">
    <name type="scientific">Gimesia chilikensis</name>
    <dbReference type="NCBI Taxonomy" id="2605989"/>
    <lineage>
        <taxon>Bacteria</taxon>
        <taxon>Pseudomonadati</taxon>
        <taxon>Planctomycetota</taxon>
        <taxon>Planctomycetia</taxon>
        <taxon>Planctomycetales</taxon>
        <taxon>Planctomycetaceae</taxon>
        <taxon>Gimesia</taxon>
    </lineage>
</organism>
<name>A0A517WGX6_9PLAN</name>
<dbReference type="AlphaFoldDB" id="A0A517WGX6"/>
<accession>A0A517WGX6</accession>
<dbReference type="Proteomes" id="UP000320722">
    <property type="component" value="Chromosome"/>
</dbReference>
<evidence type="ECO:0000313" key="1">
    <source>
        <dbReference type="EMBL" id="QDU04502.1"/>
    </source>
</evidence>
<proteinExistence type="predicted"/>